<dbReference type="SMART" id="SM00493">
    <property type="entry name" value="TOPRIM"/>
    <property type="match status" value="1"/>
</dbReference>
<keyword evidence="2" id="KW-0639">Primosome</keyword>
<gene>
    <name evidence="10" type="ORF">BGI32_05680</name>
</gene>
<protein>
    <recommendedName>
        <fullName evidence="12">SF4 helicase domain-containing protein</fullName>
    </recommendedName>
</protein>
<dbReference type="Gene3D" id="3.90.580.10">
    <property type="entry name" value="Zinc finger, CHC2-type domain"/>
    <property type="match status" value="1"/>
</dbReference>
<dbReference type="EMBL" id="MDVB01000060">
    <property type="protein sequence ID" value="PIT15419.1"/>
    <property type="molecule type" value="Genomic_DNA"/>
</dbReference>
<evidence type="ECO:0000313" key="10">
    <source>
        <dbReference type="EMBL" id="PIT15419.1"/>
    </source>
</evidence>
<dbReference type="Pfam" id="PF03796">
    <property type="entry name" value="DnaB_C"/>
    <property type="match status" value="1"/>
</dbReference>
<dbReference type="GO" id="GO:0000428">
    <property type="term" value="C:DNA-directed RNA polymerase complex"/>
    <property type="evidence" value="ECO:0007669"/>
    <property type="project" value="UniProtKB-KW"/>
</dbReference>
<feature type="compositionally biased region" description="Basic and acidic residues" evidence="7">
    <location>
        <begin position="513"/>
        <end position="530"/>
    </location>
</feature>
<dbReference type="PROSITE" id="PS51199">
    <property type="entry name" value="SF4_HELICASE"/>
    <property type="match status" value="1"/>
</dbReference>
<feature type="domain" description="SF4 helicase" evidence="9">
    <location>
        <begin position="326"/>
        <end position="594"/>
    </location>
</feature>
<dbReference type="GO" id="GO:0043139">
    <property type="term" value="F:5'-3' DNA helicase activity"/>
    <property type="evidence" value="ECO:0007669"/>
    <property type="project" value="InterPro"/>
</dbReference>
<evidence type="ECO:0000256" key="2">
    <source>
        <dbReference type="ARBA" id="ARBA00022515"/>
    </source>
</evidence>
<dbReference type="InterPro" id="IPR027417">
    <property type="entry name" value="P-loop_NTPase"/>
</dbReference>
<dbReference type="InterPro" id="IPR034154">
    <property type="entry name" value="TOPRIM_DnaG/twinkle"/>
</dbReference>
<dbReference type="Pfam" id="PF13155">
    <property type="entry name" value="Toprim_2"/>
    <property type="match status" value="1"/>
</dbReference>
<evidence type="ECO:0008006" key="12">
    <source>
        <dbReference type="Google" id="ProtNLM"/>
    </source>
</evidence>
<evidence type="ECO:0000256" key="7">
    <source>
        <dbReference type="SAM" id="MobiDB-lite"/>
    </source>
</evidence>
<feature type="region of interest" description="Disordered" evidence="7">
    <location>
        <begin position="511"/>
        <end position="533"/>
    </location>
</feature>
<dbReference type="GO" id="GO:0016779">
    <property type="term" value="F:nucleotidyltransferase activity"/>
    <property type="evidence" value="ECO:0007669"/>
    <property type="project" value="UniProtKB-KW"/>
</dbReference>
<evidence type="ECO:0000313" key="11">
    <source>
        <dbReference type="Proteomes" id="UP000231293"/>
    </source>
</evidence>
<evidence type="ECO:0000256" key="6">
    <source>
        <dbReference type="ARBA" id="ARBA00023163"/>
    </source>
</evidence>
<dbReference type="GO" id="GO:0008270">
    <property type="term" value="F:zinc ion binding"/>
    <property type="evidence" value="ECO:0007669"/>
    <property type="project" value="InterPro"/>
</dbReference>
<name>A0A2N9WU04_9NEIS</name>
<dbReference type="InterPro" id="IPR006171">
    <property type="entry name" value="TOPRIM_dom"/>
</dbReference>
<dbReference type="PROSITE" id="PS50880">
    <property type="entry name" value="TOPRIM"/>
    <property type="match status" value="1"/>
</dbReference>
<reference evidence="10 11" key="1">
    <citation type="journal article" date="2017" name="MBio">
        <title>Type VI secretion-mediated competition in the bee gut microbiome.</title>
        <authorList>
            <person name="Steele M.I."/>
            <person name="Kwong W.K."/>
            <person name="Powell J.E."/>
            <person name="Whiteley M."/>
            <person name="Moran N.A."/>
        </authorList>
    </citation>
    <scope>NUCLEOTIDE SEQUENCE [LARGE SCALE GENOMIC DNA]</scope>
    <source>
        <strain evidence="10 11">App2-2</strain>
    </source>
</reference>
<comment type="caution">
    <text evidence="10">The sequence shown here is derived from an EMBL/GenBank/DDBJ whole genome shotgun (WGS) entry which is preliminary data.</text>
</comment>
<proteinExistence type="predicted"/>
<dbReference type="GO" id="GO:1990077">
    <property type="term" value="C:primosome complex"/>
    <property type="evidence" value="ECO:0007669"/>
    <property type="project" value="UniProtKB-KW"/>
</dbReference>
<dbReference type="GO" id="GO:0003697">
    <property type="term" value="F:single-stranded DNA binding"/>
    <property type="evidence" value="ECO:0007669"/>
    <property type="project" value="InterPro"/>
</dbReference>
<dbReference type="Gene3D" id="3.40.50.300">
    <property type="entry name" value="P-loop containing nucleotide triphosphate hydrolases"/>
    <property type="match status" value="1"/>
</dbReference>
<dbReference type="Gene3D" id="3.40.1360.10">
    <property type="match status" value="1"/>
</dbReference>
<evidence type="ECO:0000259" key="9">
    <source>
        <dbReference type="PROSITE" id="PS51199"/>
    </source>
</evidence>
<keyword evidence="6" id="KW-0804">Transcription</keyword>
<dbReference type="AlphaFoldDB" id="A0A2N9WU04"/>
<keyword evidence="3" id="KW-0808">Transferase</keyword>
<keyword evidence="1" id="KW-0240">DNA-directed RNA polymerase</keyword>
<evidence type="ECO:0000256" key="3">
    <source>
        <dbReference type="ARBA" id="ARBA00022679"/>
    </source>
</evidence>
<keyword evidence="5" id="KW-0235">DNA replication</keyword>
<accession>A0A2N9WU04</accession>
<dbReference type="GO" id="GO:0006269">
    <property type="term" value="P:DNA replication, synthesis of primer"/>
    <property type="evidence" value="ECO:0007669"/>
    <property type="project" value="UniProtKB-KW"/>
</dbReference>
<dbReference type="Proteomes" id="UP000231293">
    <property type="component" value="Unassembled WGS sequence"/>
</dbReference>
<dbReference type="RefSeq" id="WP_180297554.1">
    <property type="nucleotide sequence ID" value="NZ_MDVB01000060.1"/>
</dbReference>
<dbReference type="SUPFAM" id="SSF52540">
    <property type="entry name" value="P-loop containing nucleoside triphosphate hydrolases"/>
    <property type="match status" value="1"/>
</dbReference>
<dbReference type="InterPro" id="IPR027032">
    <property type="entry name" value="Twinkle-like"/>
</dbReference>
<dbReference type="PANTHER" id="PTHR12873">
    <property type="entry name" value="T7-LIKE MITOCHONDRIAL DNA HELICASE"/>
    <property type="match status" value="1"/>
</dbReference>
<dbReference type="SUPFAM" id="SSF56731">
    <property type="entry name" value="DNA primase core"/>
    <property type="match status" value="1"/>
</dbReference>
<dbReference type="InterPro" id="IPR007694">
    <property type="entry name" value="DNA_helicase_DnaB-like_C"/>
</dbReference>
<organism evidence="10 11">
    <name type="scientific">Snodgrassella alvi</name>
    <dbReference type="NCBI Taxonomy" id="1196083"/>
    <lineage>
        <taxon>Bacteria</taxon>
        <taxon>Pseudomonadati</taxon>
        <taxon>Pseudomonadota</taxon>
        <taxon>Betaproteobacteria</taxon>
        <taxon>Neisseriales</taxon>
        <taxon>Neisseriaceae</taxon>
        <taxon>Snodgrassella</taxon>
    </lineage>
</organism>
<evidence type="ECO:0000256" key="4">
    <source>
        <dbReference type="ARBA" id="ARBA00022695"/>
    </source>
</evidence>
<dbReference type="GO" id="GO:0005524">
    <property type="term" value="F:ATP binding"/>
    <property type="evidence" value="ECO:0007669"/>
    <property type="project" value="InterPro"/>
</dbReference>
<dbReference type="SUPFAM" id="SSF57783">
    <property type="entry name" value="Zinc beta-ribbon"/>
    <property type="match status" value="1"/>
</dbReference>
<feature type="domain" description="Toprim" evidence="8">
    <location>
        <begin position="198"/>
        <end position="281"/>
    </location>
</feature>
<sequence length="613" mass="69302">MDAREVSQLLADKALSVSEYLLPNGKKNGNEWCCGSVNGEEGQSLKVHLSGSKAGVWKDFSDQDKGGDLLDLWAACRGLSFVDALKDACKWLGVEFSPKFSVASKKSFTRPSVRLGAVIQPQEDGYFDRRRINGSTLKAYNVANHDREIAFPLMVEGVIYNIKYLTPRRKGEEKNRWRQESNCEPCLFGWQVITPDDDKVVITEGEIDALSVFQSGVKALSMPSGAKNLEWIEYDWERLQQFRVIYLALDNDDPGQLATMEVLQRLGEHRCKLVDWGDFKDANECLCKAGEAAVLDAIVSAKYKKPEDLKNAIEYADILFQDFNGLLETAAGNTTPFVGMKDFKFGMDQLTVWTGYSGHGKSQLLGYCMCEMILRQKERICLFSGEMKPYKVLNRMVRQVCGKQRPDIADLTEALNLLSGGMNINGERCTEDNGNESGGLWIYDVNGTASLERMLNVFKYAKQRYNCRHFVIDSLMMLGVAESDVDRQKKIAEMLRDFKSQNNIHIHLVAHPRKPDNGDESKPPNKHDVRGSAGITDLTDNVLVVWRNSDATGYGTDPDAKLICQKQRDSGYQPMVNLFFDRESCQYHEREREAISMITGERVRRDFKSQLVR</sequence>
<dbReference type="PANTHER" id="PTHR12873:SF0">
    <property type="entry name" value="TWINKLE MTDNA HELICASE"/>
    <property type="match status" value="1"/>
</dbReference>
<evidence type="ECO:0000256" key="5">
    <source>
        <dbReference type="ARBA" id="ARBA00022705"/>
    </source>
</evidence>
<dbReference type="InterPro" id="IPR036977">
    <property type="entry name" value="DNA_primase_Znf_CHC2"/>
</dbReference>
<dbReference type="CDD" id="cd01029">
    <property type="entry name" value="TOPRIM_primases"/>
    <property type="match status" value="1"/>
</dbReference>
<evidence type="ECO:0000256" key="1">
    <source>
        <dbReference type="ARBA" id="ARBA00022478"/>
    </source>
</evidence>
<evidence type="ECO:0000259" key="8">
    <source>
        <dbReference type="PROSITE" id="PS50880"/>
    </source>
</evidence>
<keyword evidence="4" id="KW-0548">Nucleotidyltransferase</keyword>